<evidence type="ECO:0000313" key="19">
    <source>
        <dbReference type="Proteomes" id="UP000650224"/>
    </source>
</evidence>
<keyword evidence="6 15" id="KW-0347">Helicase</keyword>
<keyword evidence="5 15" id="KW-0378">Hydrolase</keyword>
<evidence type="ECO:0000256" key="8">
    <source>
        <dbReference type="ARBA" id="ARBA00022840"/>
    </source>
</evidence>
<dbReference type="Proteomes" id="UP000650224">
    <property type="component" value="Unassembled WGS sequence"/>
</dbReference>
<dbReference type="SUPFAM" id="SSF52540">
    <property type="entry name" value="P-loop containing nucleoside triphosphate hydrolases"/>
    <property type="match status" value="1"/>
</dbReference>
<dbReference type="InterPro" id="IPR027417">
    <property type="entry name" value="P-loop_NTPase"/>
</dbReference>
<dbReference type="PROSITE" id="PS51198">
    <property type="entry name" value="UVRD_HELICASE_ATP_BIND"/>
    <property type="match status" value="1"/>
</dbReference>
<dbReference type="GO" id="GO:0005829">
    <property type="term" value="C:cytosol"/>
    <property type="evidence" value="ECO:0007669"/>
    <property type="project" value="TreeGrafter"/>
</dbReference>
<dbReference type="GO" id="GO:0004527">
    <property type="term" value="F:exonuclease activity"/>
    <property type="evidence" value="ECO:0007669"/>
    <property type="project" value="UniProtKB-KW"/>
</dbReference>
<name>A0A8I0LF04_9CORY</name>
<evidence type="ECO:0000256" key="3">
    <source>
        <dbReference type="ARBA" id="ARBA00022741"/>
    </source>
</evidence>
<dbReference type="InterPro" id="IPR038726">
    <property type="entry name" value="PDDEXK_AddAB-type"/>
</dbReference>
<dbReference type="InterPro" id="IPR014016">
    <property type="entry name" value="UvrD-like_ATP-bd"/>
</dbReference>
<evidence type="ECO:0000256" key="9">
    <source>
        <dbReference type="ARBA" id="ARBA00023125"/>
    </source>
</evidence>
<keyword evidence="7" id="KW-0269">Exonuclease</keyword>
<evidence type="ECO:0000256" key="1">
    <source>
        <dbReference type="ARBA" id="ARBA00009922"/>
    </source>
</evidence>
<dbReference type="Gene3D" id="3.90.320.10">
    <property type="match status" value="1"/>
</dbReference>
<dbReference type="AlphaFoldDB" id="A0A8I0LF04"/>
<dbReference type="GO" id="GO:0033202">
    <property type="term" value="C:DNA helicase complex"/>
    <property type="evidence" value="ECO:0007669"/>
    <property type="project" value="TreeGrafter"/>
</dbReference>
<evidence type="ECO:0000256" key="2">
    <source>
        <dbReference type="ARBA" id="ARBA00022722"/>
    </source>
</evidence>
<proteinExistence type="inferred from homology"/>
<keyword evidence="10" id="KW-0234">DNA repair</keyword>
<keyword evidence="9" id="KW-0238">DNA-binding</keyword>
<dbReference type="RefSeq" id="WP_191732514.1">
    <property type="nucleotide sequence ID" value="NZ_JACSPR010000002.1"/>
</dbReference>
<dbReference type="PROSITE" id="PS51217">
    <property type="entry name" value="UVRD_HELICASE_CTER"/>
    <property type="match status" value="1"/>
</dbReference>
<keyword evidence="4" id="KW-0227">DNA damage</keyword>
<evidence type="ECO:0000256" key="12">
    <source>
        <dbReference type="ARBA" id="ARBA00034617"/>
    </source>
</evidence>
<dbReference type="Gene3D" id="3.40.50.300">
    <property type="entry name" value="P-loop containing nucleotide triphosphate hydrolases"/>
    <property type="match status" value="2"/>
</dbReference>
<dbReference type="Pfam" id="PF00580">
    <property type="entry name" value="UvrD-helicase"/>
    <property type="match status" value="1"/>
</dbReference>
<gene>
    <name evidence="18" type="ORF">H9627_02750</name>
</gene>
<accession>A0A8I0LF04</accession>
<dbReference type="InterPro" id="IPR013986">
    <property type="entry name" value="DExx_box_DNA_helicase_dom_sf"/>
</dbReference>
<dbReference type="GO" id="GO:0005524">
    <property type="term" value="F:ATP binding"/>
    <property type="evidence" value="ECO:0007669"/>
    <property type="project" value="UniProtKB-UniRule"/>
</dbReference>
<dbReference type="InterPro" id="IPR000212">
    <property type="entry name" value="DNA_helicase_UvrD/REP"/>
</dbReference>
<dbReference type="Gene3D" id="1.10.486.10">
    <property type="entry name" value="PCRA, domain 4"/>
    <property type="match status" value="1"/>
</dbReference>
<keyword evidence="3 15" id="KW-0547">Nucleotide-binding</keyword>
<comment type="catalytic activity">
    <reaction evidence="12">
        <text>Couples ATP hydrolysis with the unwinding of duplex DNA by translocating in the 3'-5' direction.</text>
        <dbReference type="EC" id="5.6.2.4"/>
    </reaction>
</comment>
<dbReference type="Pfam" id="PF12705">
    <property type="entry name" value="PDDEXK_1"/>
    <property type="match status" value="1"/>
</dbReference>
<organism evidence="18 19">
    <name type="scientific">Corynebacterium gallinarum</name>
    <dbReference type="NCBI Taxonomy" id="2762214"/>
    <lineage>
        <taxon>Bacteria</taxon>
        <taxon>Bacillati</taxon>
        <taxon>Actinomycetota</taxon>
        <taxon>Actinomycetes</taxon>
        <taxon>Mycobacteriales</taxon>
        <taxon>Corynebacteriaceae</taxon>
        <taxon>Corynebacterium</taxon>
    </lineage>
</organism>
<dbReference type="EC" id="5.6.2.4" evidence="13"/>
<evidence type="ECO:0000256" key="14">
    <source>
        <dbReference type="ARBA" id="ARBA00048988"/>
    </source>
</evidence>
<evidence type="ECO:0000256" key="7">
    <source>
        <dbReference type="ARBA" id="ARBA00022839"/>
    </source>
</evidence>
<dbReference type="Gene3D" id="1.10.10.160">
    <property type="match status" value="1"/>
</dbReference>
<feature type="domain" description="UvrD-like helicase C-terminal" evidence="17">
    <location>
        <begin position="282"/>
        <end position="581"/>
    </location>
</feature>
<evidence type="ECO:0000256" key="4">
    <source>
        <dbReference type="ARBA" id="ARBA00022763"/>
    </source>
</evidence>
<dbReference type="GO" id="GO:0000725">
    <property type="term" value="P:recombinational repair"/>
    <property type="evidence" value="ECO:0007669"/>
    <property type="project" value="TreeGrafter"/>
</dbReference>
<comment type="similarity">
    <text evidence="1">Belongs to the helicase family. UvrD subfamily.</text>
</comment>
<protein>
    <recommendedName>
        <fullName evidence="13">DNA 3'-5' helicase</fullName>
        <ecNumber evidence="13">5.6.2.4</ecNumber>
    </recommendedName>
</protein>
<sequence length="1027" mass="112076">MSEYQPFIPQDPRVRLVPARPRVAPRTWSGPSQELIDAGTSTWRVTGVAGSGVSSLVIDTVVERIRQGWDPSSILIVAASKEAASRLRRELSELVAGMDGMDYVSDGPMVRSVHSLAFALLRDSSDEDVRLITGAEQDAVVRELLRGHADDDRGVWPAEQREGLRMVGFARQLRDFLLRAVERGVGPDELVRYGQQYNRPAWVSAGEFLREYQQIMRLAGSHSYSASELVTGALACGDPRTTYRGVFVDDAQHLDPKSAELITRFIPSAELAVIAGDPEQSVFHFRGANPDFLLDFEAKHSIHLGEGRRTPSISIAVTETASAHNDLLADTVRRAHLLDGVDWSDIAVIVRSAGMIAPVRRVLLAAGVPVHISPTDVVLSEQRIVAAMVLGLRALTEELTPLELEDLLLGPIGGADPVTLRRLLRGLRQAEMRADGHRRAIEVLRGLLNSDADEELLAFLTDRELELLERVRSVLRAGREAMAEGSIEEILWAVWEATGLSSHLSAVSLRGGAAGSQADRDLDAIMALFDAAGDYVERYPTAGIRSFIVHISEQELPTGVRERRGVSPEAVTVTTAHATTGREWRHVIVAEVQEGSWPSLGETGTLLGQEELIDLIDEDIDPDIIISRSVDRLAEERRLFHMATSSACDQLLVTAVNTPDSDEVREPSRFIEELAATHGIGITHIEGTGETPLAEPEVLGHRLLSVPALVAELRRVVTDPGELGSRRRQAARQLNRLAGAGIPGADPDAWLALREPSTTAELIPEGRVWLSPSRIEALMNCPLRASLDRLDSEEETPVAMLRGTLVHAFAEAVARGADPERAGDMVTEAYMDLANVPSWSQETTEQDFRRTITRTHTWLQTSRATFDLVGTEMEVEVGISPEVGIRGRMDRLERNDAGELVIVDLKTGRQAAVQKNMGDHAQLASYQLALSRGVLHGDRVEDPDPGETPEPVGGGVLVYPAHDAKGITTRDQAAKTPEELDELAALLPELAHLRRGPNLLARVNPTCSNCPVKSLCPVQPEGRLIHG</sequence>
<feature type="domain" description="UvrD-like helicase ATP-binding" evidence="16">
    <location>
        <begin position="26"/>
        <end position="335"/>
    </location>
</feature>
<comment type="caution">
    <text evidence="18">The sequence shown here is derived from an EMBL/GenBank/DDBJ whole genome shotgun (WGS) entry which is preliminary data.</text>
</comment>
<dbReference type="PANTHER" id="PTHR11070:SF59">
    <property type="entry name" value="DNA 3'-5' HELICASE"/>
    <property type="match status" value="1"/>
</dbReference>
<evidence type="ECO:0000259" key="17">
    <source>
        <dbReference type="PROSITE" id="PS51217"/>
    </source>
</evidence>
<evidence type="ECO:0000256" key="15">
    <source>
        <dbReference type="PROSITE-ProRule" id="PRU00560"/>
    </source>
</evidence>
<keyword evidence="19" id="KW-1185">Reference proteome</keyword>
<evidence type="ECO:0000313" key="18">
    <source>
        <dbReference type="EMBL" id="MBD8029253.1"/>
    </source>
</evidence>
<feature type="binding site" evidence="15">
    <location>
        <begin position="47"/>
        <end position="54"/>
    </location>
    <ligand>
        <name>ATP</name>
        <dbReference type="ChEBI" id="CHEBI:30616"/>
    </ligand>
</feature>
<reference evidence="18 19" key="1">
    <citation type="submission" date="2020-08" db="EMBL/GenBank/DDBJ databases">
        <title>A Genomic Blueprint of the Chicken Gut Microbiome.</title>
        <authorList>
            <person name="Gilroy R."/>
            <person name="Ravi A."/>
            <person name="Getino M."/>
            <person name="Pursley I."/>
            <person name="Horton D.L."/>
            <person name="Alikhan N.-F."/>
            <person name="Baker D."/>
            <person name="Gharbi K."/>
            <person name="Hall N."/>
            <person name="Watson M."/>
            <person name="Adriaenssens E.M."/>
            <person name="Foster-Nyarko E."/>
            <person name="Jarju S."/>
            <person name="Secka A."/>
            <person name="Antonio M."/>
            <person name="Oren A."/>
            <person name="Chaudhuri R."/>
            <person name="La Ragione R.M."/>
            <person name="Hildebrand F."/>
            <person name="Pallen M.J."/>
        </authorList>
    </citation>
    <scope>NUCLEOTIDE SEQUENCE [LARGE SCALE GENOMIC DNA]</scope>
    <source>
        <strain evidence="18 19">Sa1YVA5</strain>
    </source>
</reference>
<dbReference type="GO" id="GO:0043138">
    <property type="term" value="F:3'-5' DNA helicase activity"/>
    <property type="evidence" value="ECO:0007669"/>
    <property type="project" value="UniProtKB-EC"/>
</dbReference>
<dbReference type="GO" id="GO:0003677">
    <property type="term" value="F:DNA binding"/>
    <property type="evidence" value="ECO:0007669"/>
    <property type="project" value="UniProtKB-KW"/>
</dbReference>
<dbReference type="PANTHER" id="PTHR11070">
    <property type="entry name" value="UVRD / RECB / PCRA DNA HELICASE FAMILY MEMBER"/>
    <property type="match status" value="1"/>
</dbReference>
<evidence type="ECO:0000256" key="6">
    <source>
        <dbReference type="ARBA" id="ARBA00022806"/>
    </source>
</evidence>
<dbReference type="EMBL" id="JACSPR010000002">
    <property type="protein sequence ID" value="MBD8029253.1"/>
    <property type="molecule type" value="Genomic_DNA"/>
</dbReference>
<evidence type="ECO:0000259" key="16">
    <source>
        <dbReference type="PROSITE" id="PS51198"/>
    </source>
</evidence>
<keyword evidence="2" id="KW-0540">Nuclease</keyword>
<dbReference type="InterPro" id="IPR011604">
    <property type="entry name" value="PDDEXK-like_dom_sf"/>
</dbReference>
<evidence type="ECO:0000256" key="10">
    <source>
        <dbReference type="ARBA" id="ARBA00023204"/>
    </source>
</evidence>
<keyword evidence="8 15" id="KW-0067">ATP-binding</keyword>
<dbReference type="InterPro" id="IPR014017">
    <property type="entry name" value="DNA_helicase_UvrD-like_C"/>
</dbReference>
<dbReference type="Pfam" id="PF13361">
    <property type="entry name" value="UvrD_C"/>
    <property type="match status" value="1"/>
</dbReference>
<evidence type="ECO:0000256" key="13">
    <source>
        <dbReference type="ARBA" id="ARBA00034808"/>
    </source>
</evidence>
<evidence type="ECO:0000256" key="5">
    <source>
        <dbReference type="ARBA" id="ARBA00022801"/>
    </source>
</evidence>
<keyword evidence="11" id="KW-0413">Isomerase</keyword>
<evidence type="ECO:0000256" key="11">
    <source>
        <dbReference type="ARBA" id="ARBA00023235"/>
    </source>
</evidence>
<comment type="catalytic activity">
    <reaction evidence="14">
        <text>ATP + H2O = ADP + phosphate + H(+)</text>
        <dbReference type="Rhea" id="RHEA:13065"/>
        <dbReference type="ChEBI" id="CHEBI:15377"/>
        <dbReference type="ChEBI" id="CHEBI:15378"/>
        <dbReference type="ChEBI" id="CHEBI:30616"/>
        <dbReference type="ChEBI" id="CHEBI:43474"/>
        <dbReference type="ChEBI" id="CHEBI:456216"/>
        <dbReference type="EC" id="5.6.2.4"/>
    </reaction>
</comment>